<organism evidence="1">
    <name type="scientific">Anguilla anguilla</name>
    <name type="common">European freshwater eel</name>
    <name type="synonym">Muraena anguilla</name>
    <dbReference type="NCBI Taxonomy" id="7936"/>
    <lineage>
        <taxon>Eukaryota</taxon>
        <taxon>Metazoa</taxon>
        <taxon>Chordata</taxon>
        <taxon>Craniata</taxon>
        <taxon>Vertebrata</taxon>
        <taxon>Euteleostomi</taxon>
        <taxon>Actinopterygii</taxon>
        <taxon>Neopterygii</taxon>
        <taxon>Teleostei</taxon>
        <taxon>Anguilliformes</taxon>
        <taxon>Anguillidae</taxon>
        <taxon>Anguilla</taxon>
    </lineage>
</organism>
<accession>A0A0E9X5H7</accession>
<dbReference type="EMBL" id="GBXM01010600">
    <property type="protein sequence ID" value="JAH97977.1"/>
    <property type="molecule type" value="Transcribed_RNA"/>
</dbReference>
<dbReference type="AlphaFoldDB" id="A0A0E9X5H7"/>
<reference evidence="1" key="1">
    <citation type="submission" date="2014-11" db="EMBL/GenBank/DDBJ databases">
        <authorList>
            <person name="Amaro Gonzalez C."/>
        </authorList>
    </citation>
    <scope>NUCLEOTIDE SEQUENCE</scope>
</reference>
<evidence type="ECO:0000313" key="1">
    <source>
        <dbReference type="EMBL" id="JAH97977.1"/>
    </source>
</evidence>
<name>A0A0E9X5H7_ANGAN</name>
<proteinExistence type="predicted"/>
<sequence>MTKCLIVQTGSKSFWSLEHFHISPFNTTITPSIIFCTKIYISKIKLYFAWPMKDFCCFLLPDCGPYKPSWGKKGWGVAGVHCASFVLTQGCLYIMHSL</sequence>
<protein>
    <submittedName>
        <fullName evidence="1">Uncharacterized protein</fullName>
    </submittedName>
</protein>
<reference evidence="1" key="2">
    <citation type="journal article" date="2015" name="Fish Shellfish Immunol.">
        <title>Early steps in the European eel (Anguilla anguilla)-Vibrio vulnificus interaction in the gills: Role of the RtxA13 toxin.</title>
        <authorList>
            <person name="Callol A."/>
            <person name="Pajuelo D."/>
            <person name="Ebbesson L."/>
            <person name="Teles M."/>
            <person name="MacKenzie S."/>
            <person name="Amaro C."/>
        </authorList>
    </citation>
    <scope>NUCLEOTIDE SEQUENCE</scope>
</reference>